<dbReference type="Proteomes" id="UP000199532">
    <property type="component" value="Unassembled WGS sequence"/>
</dbReference>
<gene>
    <name evidence="3" type="primary">ureD</name>
    <name evidence="4" type="ORF">SAMN04487995_0717</name>
</gene>
<comment type="subunit">
    <text evidence="3">UreD, UreF and UreG form a complex that acts as a GTP-hydrolysis-dependent molecular chaperone, activating the urease apoprotein by helping to assemble the nickel containing metallocenter of UreC. The UreE protein probably delivers the nickel.</text>
</comment>
<comment type="similarity">
    <text evidence="1 3">Belongs to the UreD family.</text>
</comment>
<evidence type="ECO:0000256" key="1">
    <source>
        <dbReference type="ARBA" id="ARBA00007177"/>
    </source>
</evidence>
<name>A0A1H6QVY1_9BACT</name>
<proteinExistence type="inferred from homology"/>
<keyword evidence="5" id="KW-1185">Reference proteome</keyword>
<evidence type="ECO:0000256" key="2">
    <source>
        <dbReference type="ARBA" id="ARBA00023186"/>
    </source>
</evidence>
<comment type="function">
    <text evidence="3">Required for maturation of urease via the functional incorporation of the urease nickel metallocenter.</text>
</comment>
<reference evidence="4 5" key="1">
    <citation type="submission" date="2016-10" db="EMBL/GenBank/DDBJ databases">
        <authorList>
            <person name="de Groot N.N."/>
        </authorList>
    </citation>
    <scope>NUCLEOTIDE SEQUENCE [LARGE SCALE GENOMIC DNA]</scope>
    <source>
        <strain evidence="4 5">DSM 19938</strain>
    </source>
</reference>
<dbReference type="GO" id="GO:0016151">
    <property type="term" value="F:nickel cation binding"/>
    <property type="evidence" value="ECO:0007669"/>
    <property type="project" value="UniProtKB-UniRule"/>
</dbReference>
<keyword evidence="2 3" id="KW-0143">Chaperone</keyword>
<evidence type="ECO:0000256" key="3">
    <source>
        <dbReference type="HAMAP-Rule" id="MF_01384"/>
    </source>
</evidence>
<dbReference type="Pfam" id="PF01774">
    <property type="entry name" value="UreD"/>
    <property type="match status" value="1"/>
</dbReference>
<evidence type="ECO:0000313" key="5">
    <source>
        <dbReference type="Proteomes" id="UP000199532"/>
    </source>
</evidence>
<dbReference type="GO" id="GO:0005737">
    <property type="term" value="C:cytoplasm"/>
    <property type="evidence" value="ECO:0007669"/>
    <property type="project" value="UniProtKB-SubCell"/>
</dbReference>
<organism evidence="4 5">
    <name type="scientific">Dyadobacter koreensis</name>
    <dbReference type="NCBI Taxonomy" id="408657"/>
    <lineage>
        <taxon>Bacteria</taxon>
        <taxon>Pseudomonadati</taxon>
        <taxon>Bacteroidota</taxon>
        <taxon>Cytophagia</taxon>
        <taxon>Cytophagales</taxon>
        <taxon>Spirosomataceae</taxon>
        <taxon>Dyadobacter</taxon>
    </lineage>
</organism>
<dbReference type="STRING" id="408657.SAMN04487995_0717"/>
<dbReference type="InterPro" id="IPR002669">
    <property type="entry name" value="UreD"/>
</dbReference>
<dbReference type="OrthoDB" id="9807968at2"/>
<keyword evidence="3" id="KW-0963">Cytoplasm</keyword>
<dbReference type="PANTHER" id="PTHR33643">
    <property type="entry name" value="UREASE ACCESSORY PROTEIN D"/>
    <property type="match status" value="1"/>
</dbReference>
<evidence type="ECO:0000313" key="4">
    <source>
        <dbReference type="EMBL" id="SEI43650.1"/>
    </source>
</evidence>
<sequence length="259" mass="29415">MIAALHIHVGLRDEISYLKKCYFSPPFKLADITENRRQKWLHLMQMSSSPGILDGDQFEIKIELDQNCHLQLHTQSYQRLFSMKSGAKQHMEVFLDKGASLIYLPHPGVPQENSNFTSRSKIHLAENCELIWGEIITCGRKLNGEVFKFSKYHAITEVYTNKRLKIKENICLVPVGNDLAAIGMLEGFTHQASLIFLKNGIDKNSLIDKVKDYLSSEPDILFGVTPAPESGLLVRILGNKSEQLMNALKKITKIFKEDI</sequence>
<protein>
    <recommendedName>
        <fullName evidence="3">Urease accessory protein UreD</fullName>
    </recommendedName>
</protein>
<dbReference type="AlphaFoldDB" id="A0A1H6QVY1"/>
<accession>A0A1H6QVY1</accession>
<keyword evidence="3" id="KW-0996">Nickel insertion</keyword>
<dbReference type="HAMAP" id="MF_01384">
    <property type="entry name" value="UreD"/>
    <property type="match status" value="1"/>
</dbReference>
<comment type="subcellular location">
    <subcellularLocation>
        <location evidence="3">Cytoplasm</location>
    </subcellularLocation>
</comment>
<dbReference type="EMBL" id="FNXY01000001">
    <property type="protein sequence ID" value="SEI43650.1"/>
    <property type="molecule type" value="Genomic_DNA"/>
</dbReference>
<dbReference type="PANTHER" id="PTHR33643:SF1">
    <property type="entry name" value="UREASE ACCESSORY PROTEIN D"/>
    <property type="match status" value="1"/>
</dbReference>